<evidence type="ECO:0000313" key="2">
    <source>
        <dbReference type="Proteomes" id="UP000694920"/>
    </source>
</evidence>
<dbReference type="Proteomes" id="UP000694920">
    <property type="component" value="Unplaced"/>
</dbReference>
<organism evidence="2 3">
    <name type="scientific">Cephus cinctus</name>
    <name type="common">Wheat stem sawfly</name>
    <dbReference type="NCBI Taxonomy" id="211228"/>
    <lineage>
        <taxon>Eukaryota</taxon>
        <taxon>Metazoa</taxon>
        <taxon>Ecdysozoa</taxon>
        <taxon>Arthropoda</taxon>
        <taxon>Hexapoda</taxon>
        <taxon>Insecta</taxon>
        <taxon>Pterygota</taxon>
        <taxon>Neoptera</taxon>
        <taxon>Endopterygota</taxon>
        <taxon>Hymenoptera</taxon>
        <taxon>Cephoidea</taxon>
        <taxon>Cephidae</taxon>
        <taxon>Cephus</taxon>
    </lineage>
</organism>
<feature type="compositionally biased region" description="Basic and acidic residues" evidence="1">
    <location>
        <begin position="1"/>
        <end position="13"/>
    </location>
</feature>
<proteinExistence type="predicted"/>
<gene>
    <name evidence="3 4" type="primary">LOC107265416</name>
</gene>
<feature type="region of interest" description="Disordered" evidence="1">
    <location>
        <begin position="1"/>
        <end position="32"/>
    </location>
</feature>
<accession>A0AAJ7FG93</accession>
<dbReference type="KEGG" id="ccin:107265416"/>
<dbReference type="RefSeq" id="XP_015590342.1">
    <property type="nucleotide sequence ID" value="XM_015734856.2"/>
</dbReference>
<keyword evidence="2" id="KW-1185">Reference proteome</keyword>
<dbReference type="GeneID" id="107265416"/>
<name>A0AAJ7FG93_CEPCN</name>
<protein>
    <submittedName>
        <fullName evidence="3 4">Uncharacterized protein LOC107265416 isoform X1</fullName>
    </submittedName>
</protein>
<dbReference type="AlphaFoldDB" id="A0AAJ7FG93"/>
<dbReference type="RefSeq" id="XP_024938300.1">
    <property type="nucleotide sequence ID" value="XM_025082532.1"/>
</dbReference>
<reference evidence="3 4" key="1">
    <citation type="submission" date="2025-04" db="UniProtKB">
        <authorList>
            <consortium name="RefSeq"/>
        </authorList>
    </citation>
    <scope>IDENTIFICATION</scope>
</reference>
<evidence type="ECO:0000313" key="4">
    <source>
        <dbReference type="RefSeq" id="XP_024938300.1"/>
    </source>
</evidence>
<evidence type="ECO:0000313" key="3">
    <source>
        <dbReference type="RefSeq" id="XP_015590342.1"/>
    </source>
</evidence>
<evidence type="ECO:0000256" key="1">
    <source>
        <dbReference type="SAM" id="MobiDB-lite"/>
    </source>
</evidence>
<sequence>MSEGKKEGKKERTGGSPGAGTRDHFRSKSRARGHSGFVAEVVRWMVGGCHRVPEVTGVLKYAKLYSEVVHTFTEVSASQPLPDVVHRDARVTCVPLRVRDAETVEGYRIPRRAQLHRPERHGRAG</sequence>